<gene>
    <name evidence="2" type="ORF">PgNI_03508</name>
</gene>
<name>A0A6P8BEZ8_PYRGI</name>
<reference evidence="2" key="2">
    <citation type="submission" date="2019-10" db="EMBL/GenBank/DDBJ databases">
        <authorList>
            <consortium name="NCBI Genome Project"/>
        </authorList>
    </citation>
    <scope>NUCLEOTIDE SEQUENCE</scope>
    <source>
        <strain evidence="2">NI907</strain>
    </source>
</reference>
<dbReference type="AlphaFoldDB" id="A0A6P8BEZ8"/>
<reference evidence="2" key="3">
    <citation type="submission" date="2025-08" db="UniProtKB">
        <authorList>
            <consortium name="RefSeq"/>
        </authorList>
    </citation>
    <scope>IDENTIFICATION</scope>
    <source>
        <strain evidence="2">NI907</strain>
    </source>
</reference>
<evidence type="ECO:0000313" key="2">
    <source>
        <dbReference type="RefSeq" id="XP_030985639.1"/>
    </source>
</evidence>
<protein>
    <submittedName>
        <fullName evidence="2">Uncharacterized protein</fullName>
    </submittedName>
</protein>
<proteinExistence type="predicted"/>
<dbReference type="KEGG" id="pgri:PgNI_03508"/>
<accession>A0A6P8BEZ8</accession>
<sequence length="56" mass="6285">MINQSIHPPPISRPFTCRKKYRTVSFFGLGHQLPRSIIPAQEGYGTHGTINHPQAT</sequence>
<dbReference type="GeneID" id="41958472"/>
<evidence type="ECO:0000313" key="1">
    <source>
        <dbReference type="Proteomes" id="UP000515153"/>
    </source>
</evidence>
<dbReference type="Proteomes" id="UP000515153">
    <property type="component" value="Unplaced"/>
</dbReference>
<feature type="non-terminal residue" evidence="2">
    <location>
        <position position="56"/>
    </location>
</feature>
<keyword evidence="1" id="KW-1185">Reference proteome</keyword>
<dbReference type="RefSeq" id="XP_030985639.1">
    <property type="nucleotide sequence ID" value="XM_031123562.1"/>
</dbReference>
<reference evidence="2" key="1">
    <citation type="journal article" date="2019" name="Mol. Biol. Evol.">
        <title>Blast fungal genomes show frequent chromosomal changes, gene gains and losses, and effector gene turnover.</title>
        <authorList>
            <person name="Gomez Luciano L.B."/>
            <person name="Jason Tsai I."/>
            <person name="Chuma I."/>
            <person name="Tosa Y."/>
            <person name="Chen Y.H."/>
            <person name="Li J.Y."/>
            <person name="Li M.Y."/>
            <person name="Jade Lu M.Y."/>
            <person name="Nakayashiki H."/>
            <person name="Li W.H."/>
        </authorList>
    </citation>
    <scope>NUCLEOTIDE SEQUENCE</scope>
    <source>
        <strain evidence="2">NI907</strain>
    </source>
</reference>
<organism evidence="1 2">
    <name type="scientific">Pyricularia grisea</name>
    <name type="common">Crabgrass-specific blast fungus</name>
    <name type="synonym">Magnaporthe grisea</name>
    <dbReference type="NCBI Taxonomy" id="148305"/>
    <lineage>
        <taxon>Eukaryota</taxon>
        <taxon>Fungi</taxon>
        <taxon>Dikarya</taxon>
        <taxon>Ascomycota</taxon>
        <taxon>Pezizomycotina</taxon>
        <taxon>Sordariomycetes</taxon>
        <taxon>Sordariomycetidae</taxon>
        <taxon>Magnaporthales</taxon>
        <taxon>Pyriculariaceae</taxon>
        <taxon>Pyricularia</taxon>
    </lineage>
</organism>